<dbReference type="EnsemblMetazoa" id="ASTEI00523-RA">
    <property type="protein sequence ID" value="ASTEI00523-PA"/>
    <property type="gene ID" value="ASTEI00523"/>
</dbReference>
<accession>A0A182XWD7</accession>
<name>A0A182XWD7_ANOST</name>
<keyword evidence="2" id="KW-1185">Reference proteome</keyword>
<dbReference type="PANTHER" id="PTHR21253">
    <property type="entry name" value="F-BOX ONLY PROTEIN 11-RELATED"/>
    <property type="match status" value="1"/>
</dbReference>
<evidence type="ECO:0000313" key="1">
    <source>
        <dbReference type="EnsemblMetazoa" id="ASTEI00523-PA"/>
    </source>
</evidence>
<dbReference type="VEuPathDB" id="VectorBase:ASTEI20_044491"/>
<proteinExistence type="predicted"/>
<dbReference type="PANTHER" id="PTHR21253:SF0">
    <property type="entry name" value="F-BOX ONLY PROTEIN 11-RELATED"/>
    <property type="match status" value="1"/>
</dbReference>
<reference evidence="1" key="2">
    <citation type="submission" date="2020-05" db="UniProtKB">
        <authorList>
            <consortium name="EnsemblMetazoa"/>
        </authorList>
    </citation>
    <scope>IDENTIFICATION</scope>
    <source>
        <strain evidence="1">Indian</strain>
    </source>
</reference>
<dbReference type="InterPro" id="IPR006631">
    <property type="entry name" value="DM4_12"/>
</dbReference>
<dbReference type="Pfam" id="PF07841">
    <property type="entry name" value="DM4_12"/>
    <property type="match status" value="1"/>
</dbReference>
<dbReference type="SMART" id="SM00718">
    <property type="entry name" value="DM4_12"/>
    <property type="match status" value="1"/>
</dbReference>
<dbReference type="VEuPathDB" id="VectorBase:ASTEI00523"/>
<dbReference type="Proteomes" id="UP000076408">
    <property type="component" value="Unassembled WGS sequence"/>
</dbReference>
<dbReference type="VEuPathDB" id="VectorBase:ASTE007921"/>
<dbReference type="OMA" id="DKDADEC"/>
<protein>
    <submittedName>
        <fullName evidence="1">Uncharacterized protein</fullName>
    </submittedName>
</protein>
<dbReference type="AlphaFoldDB" id="A0A182XWD7"/>
<reference evidence="2" key="1">
    <citation type="journal article" date="2014" name="Genome Biol.">
        <title>Genome analysis of a major urban malaria vector mosquito, Anopheles stephensi.</title>
        <authorList>
            <person name="Jiang X."/>
            <person name="Peery A."/>
            <person name="Hall A.B."/>
            <person name="Sharma A."/>
            <person name="Chen X.G."/>
            <person name="Waterhouse R.M."/>
            <person name="Komissarov A."/>
            <person name="Riehle M.M."/>
            <person name="Shouche Y."/>
            <person name="Sharakhova M.V."/>
            <person name="Lawson D."/>
            <person name="Pakpour N."/>
            <person name="Arensburger P."/>
            <person name="Davidson V.L."/>
            <person name="Eiglmeier K."/>
            <person name="Emrich S."/>
            <person name="George P."/>
            <person name="Kennedy R.C."/>
            <person name="Mane S.P."/>
            <person name="Maslen G."/>
            <person name="Oringanje C."/>
            <person name="Qi Y."/>
            <person name="Settlage R."/>
            <person name="Tojo M."/>
            <person name="Tubio J.M."/>
            <person name="Unger M.F."/>
            <person name="Wang B."/>
            <person name="Vernick K.D."/>
            <person name="Ribeiro J.M."/>
            <person name="James A.A."/>
            <person name="Michel K."/>
            <person name="Riehle M.A."/>
            <person name="Luckhart S."/>
            <person name="Sharakhov I.V."/>
            <person name="Tu Z."/>
        </authorList>
    </citation>
    <scope>NUCLEOTIDE SEQUENCE [LARGE SCALE GENOMIC DNA]</scope>
    <source>
        <strain evidence="2">Indian</strain>
    </source>
</reference>
<organism evidence="1 2">
    <name type="scientific">Anopheles stephensi</name>
    <name type="common">Indo-Pakistan malaria mosquito</name>
    <dbReference type="NCBI Taxonomy" id="30069"/>
    <lineage>
        <taxon>Eukaryota</taxon>
        <taxon>Metazoa</taxon>
        <taxon>Ecdysozoa</taxon>
        <taxon>Arthropoda</taxon>
        <taxon>Hexapoda</taxon>
        <taxon>Insecta</taxon>
        <taxon>Pterygota</taxon>
        <taxon>Neoptera</taxon>
        <taxon>Endopterygota</taxon>
        <taxon>Diptera</taxon>
        <taxon>Nematocera</taxon>
        <taxon>Culicoidea</taxon>
        <taxon>Culicidae</taxon>
        <taxon>Anophelinae</taxon>
        <taxon>Anopheles</taxon>
    </lineage>
</organism>
<sequence length="340" mass="39451">MYSKCILFGLVAALFFCSQLEGTRNGTASSNREKVLSRKRRYLLFPPGANFIVTISGGKGSMFATPRGYNLVAEMDMYHPLPDYMYHATSLRLGEIAMYTNEKTTTIKPTPTDTHHEHELSHQELDEYLKDHPEAWIPPSWAKDRADYTVSPKIDKPLPLNGVKYLHKSTQHSTTPITYQSWKRKLWESTGNDRLYYGNLPPKRARSLSDFAAEDAQSSLWTEANHLNISHHLGWEHFHHYRDRRSLFHHLETTIPNFFGFHMRECLLRSICEARNLLPPKGRSMTVDILRVIFTYPLKADLSDEYSKMLRVEKPNCRELFSDRCPLSILQLILFGKFEL</sequence>
<evidence type="ECO:0000313" key="2">
    <source>
        <dbReference type="Proteomes" id="UP000076408"/>
    </source>
</evidence>